<protein>
    <recommendedName>
        <fullName evidence="2">valine--tRNA ligase</fullName>
        <ecNumber evidence="2">6.1.1.9</ecNumber>
    </recommendedName>
    <alternativeName>
        <fullName evidence="8">Valyl-tRNA synthetase</fullName>
    </alternativeName>
</protein>
<evidence type="ECO:0000256" key="4">
    <source>
        <dbReference type="ARBA" id="ARBA00022741"/>
    </source>
</evidence>
<evidence type="ECO:0000313" key="10">
    <source>
        <dbReference type="EMBL" id="CAE2229789.1"/>
    </source>
</evidence>
<reference evidence="10" key="1">
    <citation type="submission" date="2021-01" db="EMBL/GenBank/DDBJ databases">
        <authorList>
            <person name="Corre E."/>
            <person name="Pelletier E."/>
            <person name="Niang G."/>
            <person name="Scheremetjew M."/>
            <person name="Finn R."/>
            <person name="Kale V."/>
            <person name="Holt S."/>
            <person name="Cochrane G."/>
            <person name="Meng A."/>
            <person name="Brown T."/>
            <person name="Cohen L."/>
        </authorList>
    </citation>
    <scope>NUCLEOTIDE SEQUENCE</scope>
    <source>
        <strain evidence="10">UIO037</strain>
    </source>
</reference>
<keyword evidence="5" id="KW-0067">ATP-binding</keyword>
<organism evidence="10">
    <name type="scientific">Prymnesium polylepis</name>
    <dbReference type="NCBI Taxonomy" id="72548"/>
    <lineage>
        <taxon>Eukaryota</taxon>
        <taxon>Haptista</taxon>
        <taxon>Haptophyta</taxon>
        <taxon>Prymnesiophyceae</taxon>
        <taxon>Prymnesiales</taxon>
        <taxon>Prymnesiaceae</taxon>
        <taxon>Prymnesium</taxon>
    </lineage>
</organism>
<dbReference type="PANTHER" id="PTHR11946:SF109">
    <property type="entry name" value="VALINE--TRNA LIGASE"/>
    <property type="match status" value="1"/>
</dbReference>
<dbReference type="GO" id="GO:0005524">
    <property type="term" value="F:ATP binding"/>
    <property type="evidence" value="ECO:0007669"/>
    <property type="project" value="UniProtKB-KW"/>
</dbReference>
<dbReference type="InterPro" id="IPR009080">
    <property type="entry name" value="tRNAsynth_Ia_anticodon-bd"/>
</dbReference>
<dbReference type="InterPro" id="IPR002303">
    <property type="entry name" value="Valyl-tRNA_ligase"/>
</dbReference>
<evidence type="ECO:0000256" key="1">
    <source>
        <dbReference type="ARBA" id="ARBA00005594"/>
    </source>
</evidence>
<comment type="similarity">
    <text evidence="1">Belongs to the class-I aminoacyl-tRNA synthetase family.</text>
</comment>
<sequence length="189" mass="20159">MNAPFPVPGALAAVISEPAEKAMDIVQKVAAAIRSLRSSYLKGALEKHPPQIFVVSRKADVSAIVGSQQETICALAKSSKTPPPASVELVPKGCEPPKGCASDLIDSDLEVHILLKGVVDMSKEVTRLQKELGQVQGRFDKLKKKMDAPDYASKCPASQQAEDATKLHDTEAEITTLNGLIANFQANVD</sequence>
<keyword evidence="7" id="KW-0030">Aminoacyl-tRNA synthetase</keyword>
<dbReference type="GO" id="GO:0004832">
    <property type="term" value="F:valine-tRNA ligase activity"/>
    <property type="evidence" value="ECO:0007669"/>
    <property type="project" value="UniProtKB-EC"/>
</dbReference>
<evidence type="ECO:0000256" key="2">
    <source>
        <dbReference type="ARBA" id="ARBA00013169"/>
    </source>
</evidence>
<dbReference type="GO" id="GO:0006438">
    <property type="term" value="P:valyl-tRNA aminoacylation"/>
    <property type="evidence" value="ECO:0007669"/>
    <property type="project" value="InterPro"/>
</dbReference>
<keyword evidence="3" id="KW-0436">Ligase</keyword>
<evidence type="ECO:0000259" key="9">
    <source>
        <dbReference type="Pfam" id="PF10458"/>
    </source>
</evidence>
<name>A0A7S4IHR2_9EUKA</name>
<dbReference type="InterPro" id="IPR010978">
    <property type="entry name" value="tRNA-bd_arm"/>
</dbReference>
<keyword evidence="6" id="KW-0648">Protein biosynthesis</keyword>
<dbReference type="EMBL" id="HBKO01024337">
    <property type="protein sequence ID" value="CAE2229789.1"/>
    <property type="molecule type" value="Transcribed_RNA"/>
</dbReference>
<evidence type="ECO:0000256" key="3">
    <source>
        <dbReference type="ARBA" id="ARBA00022598"/>
    </source>
</evidence>
<gene>
    <name evidence="10" type="ORF">CPOL0286_LOCUS11032</name>
</gene>
<dbReference type="GO" id="GO:0005829">
    <property type="term" value="C:cytosol"/>
    <property type="evidence" value="ECO:0007669"/>
    <property type="project" value="TreeGrafter"/>
</dbReference>
<evidence type="ECO:0000256" key="6">
    <source>
        <dbReference type="ARBA" id="ARBA00022917"/>
    </source>
</evidence>
<proteinExistence type="inferred from homology"/>
<dbReference type="SUPFAM" id="SSF46589">
    <property type="entry name" value="tRNA-binding arm"/>
    <property type="match status" value="1"/>
</dbReference>
<evidence type="ECO:0000256" key="8">
    <source>
        <dbReference type="ARBA" id="ARBA00029936"/>
    </source>
</evidence>
<dbReference type="Gene3D" id="1.10.287.380">
    <property type="entry name" value="Valyl-tRNA synthetase, C-terminal domain"/>
    <property type="match status" value="1"/>
</dbReference>
<dbReference type="SUPFAM" id="SSF47323">
    <property type="entry name" value="Anticodon-binding domain of a subclass of class I aminoacyl-tRNA synthetases"/>
    <property type="match status" value="1"/>
</dbReference>
<dbReference type="EC" id="6.1.1.9" evidence="2"/>
<dbReference type="Pfam" id="PF10458">
    <property type="entry name" value="Val_tRNA-synt_C"/>
    <property type="match status" value="1"/>
</dbReference>
<evidence type="ECO:0000256" key="5">
    <source>
        <dbReference type="ARBA" id="ARBA00022840"/>
    </source>
</evidence>
<dbReference type="AlphaFoldDB" id="A0A7S4IHR2"/>
<dbReference type="PANTHER" id="PTHR11946">
    <property type="entry name" value="VALYL-TRNA SYNTHETASES"/>
    <property type="match status" value="1"/>
</dbReference>
<feature type="domain" description="Valyl-tRNA synthetase tRNA-binding arm" evidence="9">
    <location>
        <begin position="120"/>
        <end position="173"/>
    </location>
</feature>
<accession>A0A7S4IHR2</accession>
<dbReference type="InterPro" id="IPR019499">
    <property type="entry name" value="Val-tRNA_synth_tRNA-bd"/>
</dbReference>
<evidence type="ECO:0000256" key="7">
    <source>
        <dbReference type="ARBA" id="ARBA00023146"/>
    </source>
</evidence>
<dbReference type="InterPro" id="IPR037118">
    <property type="entry name" value="Val-tRNA_synth_C_sf"/>
</dbReference>
<keyword evidence="4" id="KW-0547">Nucleotide-binding</keyword>